<feature type="region of interest" description="Disordered" evidence="2">
    <location>
        <begin position="491"/>
        <end position="513"/>
    </location>
</feature>
<dbReference type="Pfam" id="PF08729">
    <property type="entry name" value="HUN"/>
    <property type="match status" value="1"/>
</dbReference>
<evidence type="ECO:0000313" key="5">
    <source>
        <dbReference type="EMBL" id="CEP20037.1"/>
    </source>
</evidence>
<dbReference type="Proteomes" id="UP000054107">
    <property type="component" value="Unassembled WGS sequence"/>
</dbReference>
<feature type="compositionally biased region" description="Basic and acidic residues" evidence="2">
    <location>
        <begin position="193"/>
        <end position="203"/>
    </location>
</feature>
<gene>
    <name evidence="5" type="primary">PARPA_14358.1 scaffold 50072</name>
</gene>
<reference evidence="5 6" key="1">
    <citation type="submission" date="2014-09" db="EMBL/GenBank/DDBJ databases">
        <authorList>
            <person name="Ellenberger Sabrina"/>
        </authorList>
    </citation>
    <scope>NUCLEOTIDE SEQUENCE [LARGE SCALE GENOMIC DNA]</scope>
    <source>
        <strain evidence="5 6">CBS 412.66</strain>
    </source>
</reference>
<dbReference type="Pfam" id="PF14075">
    <property type="entry name" value="UBN_AB"/>
    <property type="match status" value="1"/>
</dbReference>
<organism evidence="5 6">
    <name type="scientific">Parasitella parasitica</name>
    <dbReference type="NCBI Taxonomy" id="35722"/>
    <lineage>
        <taxon>Eukaryota</taxon>
        <taxon>Fungi</taxon>
        <taxon>Fungi incertae sedis</taxon>
        <taxon>Mucoromycota</taxon>
        <taxon>Mucoromycotina</taxon>
        <taxon>Mucoromycetes</taxon>
        <taxon>Mucorales</taxon>
        <taxon>Mucorineae</taxon>
        <taxon>Mucoraceae</taxon>
        <taxon>Parasitella</taxon>
    </lineage>
</organism>
<sequence length="714" mass="76935">MVLEPTVEIPSVAPNSSATAAVAATTAATTAATPSTEAAPSAGTTTTASTAVVAAKSSRASPPTVRIYVDTANLPRPVIVNYRQLYKRELKKLQERDLPGDAALQQSCNQEASDSAEDAFYKELLKKAEAYNKDDEDVNDDESDDENPGNESRRRDDYDFEDPFIDDSDMLMDEPIDYSAPEYDGFFVWHGPLDGHEATEKKTSASASASTSTTKRKAPAKSKAAVSNTSSSSSGNKKDSGSGAAAGSGGEKSRKKAVATSDSSADDKKKPSNAVSTSSSTSSAAAKPKKSAITPVPATSNNTAAKKASATPDKAPKKKAKLDNQPIKAEEVSHQPNANSPAPPTVGSVNDAATQPASATADKTKKKSGAAPAVLKPLDPDIEVLMEKLRHDVKFEDFTNKAKFPAALKPTVLQAGLITFRKIRVIDDNLVFHLMNILPYNKFTLKKFLTTKSGQLRVDELQEEIDELVISLKKTVDLMMPEQRRLFNEKVAQAQASTESSNPDEEEGTPIPKFKCNDEIRKILYEIIQSEEQSIHIANQVALHKDSEKKTEGLATDSKARKLMYQRLLPCWPAGWMNSYEMSRQYSQYKSKVSSMSEKKNANPSLPTTPKANISTVETKKRKRATPTNSTSTEVPQSVVAGIAHTPTSAFPNVAPSTTTEPPQPLLPTPPKTNPSNIITIDDDGDDGQPSSWKQSNSMKIEALISGPSSEKKD</sequence>
<feature type="compositionally biased region" description="Polar residues" evidence="2">
    <location>
        <begin position="347"/>
        <end position="356"/>
    </location>
</feature>
<dbReference type="InterPro" id="IPR026947">
    <property type="entry name" value="UBN_middle_dom"/>
</dbReference>
<feature type="compositionally biased region" description="Acidic residues" evidence="2">
    <location>
        <begin position="158"/>
        <end position="176"/>
    </location>
</feature>
<evidence type="ECO:0000256" key="2">
    <source>
        <dbReference type="SAM" id="MobiDB-lite"/>
    </source>
</evidence>
<feature type="domain" description="Ubinuclein middle" evidence="4">
    <location>
        <begin position="376"/>
        <end position="584"/>
    </location>
</feature>
<dbReference type="EMBL" id="LN734204">
    <property type="protein sequence ID" value="CEP20037.1"/>
    <property type="molecule type" value="Genomic_DNA"/>
</dbReference>
<evidence type="ECO:0000259" key="3">
    <source>
        <dbReference type="Pfam" id="PF08729"/>
    </source>
</evidence>
<dbReference type="STRING" id="35722.A0A0B7NRG6"/>
<feature type="compositionally biased region" description="Polar residues" evidence="2">
    <location>
        <begin position="594"/>
        <end position="617"/>
    </location>
</feature>
<keyword evidence="6" id="KW-1185">Reference proteome</keyword>
<evidence type="ECO:0000313" key="6">
    <source>
        <dbReference type="Proteomes" id="UP000054107"/>
    </source>
</evidence>
<dbReference type="InterPro" id="IPR014840">
    <property type="entry name" value="HRD"/>
</dbReference>
<evidence type="ECO:0000259" key="4">
    <source>
        <dbReference type="Pfam" id="PF14075"/>
    </source>
</evidence>
<feature type="compositionally biased region" description="Polar residues" evidence="2">
    <location>
        <begin position="689"/>
        <end position="699"/>
    </location>
</feature>
<feature type="compositionally biased region" description="Low complexity" evidence="2">
    <location>
        <begin position="204"/>
        <end position="213"/>
    </location>
</feature>
<name>A0A0B7NRG6_9FUNG</name>
<evidence type="ECO:0008006" key="7">
    <source>
        <dbReference type="Google" id="ProtNLM"/>
    </source>
</evidence>
<feature type="compositionally biased region" description="Low complexity" evidence="2">
    <location>
        <begin position="221"/>
        <end position="243"/>
    </location>
</feature>
<feature type="domain" description="Hpc2-related" evidence="3">
    <location>
        <begin position="150"/>
        <end position="194"/>
    </location>
</feature>
<keyword evidence="1" id="KW-0597">Phosphoprotein</keyword>
<dbReference type="AlphaFoldDB" id="A0A0B7NRG6"/>
<feature type="region of interest" description="Disordered" evidence="2">
    <location>
        <begin position="24"/>
        <end position="46"/>
    </location>
</feature>
<protein>
    <recommendedName>
        <fullName evidence="7">Ubinuclein middle domain-containing protein</fullName>
    </recommendedName>
</protein>
<feature type="compositionally biased region" description="Pro residues" evidence="2">
    <location>
        <begin position="662"/>
        <end position="673"/>
    </location>
</feature>
<feature type="compositionally biased region" description="Acidic residues" evidence="2">
    <location>
        <begin position="134"/>
        <end position="148"/>
    </location>
</feature>
<feature type="region of interest" description="Disordered" evidence="2">
    <location>
        <begin position="594"/>
        <end position="714"/>
    </location>
</feature>
<accession>A0A0B7NRG6</accession>
<dbReference type="OrthoDB" id="5576775at2759"/>
<evidence type="ECO:0000256" key="1">
    <source>
        <dbReference type="ARBA" id="ARBA00022553"/>
    </source>
</evidence>
<proteinExistence type="predicted"/>
<feature type="compositionally biased region" description="Polar residues" evidence="2">
    <location>
        <begin position="626"/>
        <end position="636"/>
    </location>
</feature>
<feature type="compositionally biased region" description="Low complexity" evidence="2">
    <location>
        <begin position="272"/>
        <end position="286"/>
    </location>
</feature>
<feature type="region of interest" description="Disordered" evidence="2">
    <location>
        <begin position="131"/>
        <end position="372"/>
    </location>
</feature>
<feature type="compositionally biased region" description="Low complexity" evidence="2">
    <location>
        <begin position="303"/>
        <end position="313"/>
    </location>
</feature>